<keyword evidence="9" id="KW-0744">Spermatogenesis</keyword>
<keyword evidence="10 14" id="KW-0040">ANK repeat</keyword>
<dbReference type="PROSITE" id="PS50088">
    <property type="entry name" value="ANK_REPEAT"/>
    <property type="match status" value="3"/>
</dbReference>
<keyword evidence="18" id="KW-1185">Reference proteome</keyword>
<feature type="region of interest" description="Disordered" evidence="15">
    <location>
        <begin position="277"/>
        <end position="305"/>
    </location>
</feature>
<dbReference type="OrthoDB" id="448455at2759"/>
<dbReference type="PROSITE" id="PS50105">
    <property type="entry name" value="SAM_DOMAIN"/>
    <property type="match status" value="1"/>
</dbReference>
<evidence type="ECO:0000256" key="15">
    <source>
        <dbReference type="SAM" id="MobiDB-lite"/>
    </source>
</evidence>
<evidence type="ECO:0000256" key="3">
    <source>
        <dbReference type="ARBA" id="ARBA00020117"/>
    </source>
</evidence>
<reference evidence="17" key="1">
    <citation type="submission" date="2021-10" db="EMBL/GenBank/DDBJ databases">
        <title>Tropical sea cucumber genome reveals ecological adaptation and Cuvierian tubules defense mechanism.</title>
        <authorList>
            <person name="Chen T."/>
        </authorList>
    </citation>
    <scope>NUCLEOTIDE SEQUENCE</scope>
    <source>
        <strain evidence="17">Nanhai2018</strain>
        <tissue evidence="17">Muscle</tissue>
    </source>
</reference>
<evidence type="ECO:0000256" key="8">
    <source>
        <dbReference type="ARBA" id="ARBA00022782"/>
    </source>
</evidence>
<dbReference type="Gene3D" id="1.10.150.50">
    <property type="entry name" value="Transcription Factor, Ets-1"/>
    <property type="match status" value="1"/>
</dbReference>
<keyword evidence="5" id="KW-0963">Cytoplasm</keyword>
<dbReference type="InterPro" id="IPR042650">
    <property type="entry name" value="Asz1_SAM"/>
</dbReference>
<evidence type="ECO:0000256" key="11">
    <source>
        <dbReference type="ARBA" id="ARBA00023158"/>
    </source>
</evidence>
<dbReference type="GO" id="GO:0071546">
    <property type="term" value="C:pi-body"/>
    <property type="evidence" value="ECO:0007669"/>
    <property type="project" value="TreeGrafter"/>
</dbReference>
<accession>A0A9Q1CJX5</accession>
<evidence type="ECO:0000256" key="12">
    <source>
        <dbReference type="ARBA" id="ARBA00023254"/>
    </source>
</evidence>
<keyword evidence="12" id="KW-0469">Meiosis</keyword>
<keyword evidence="11" id="KW-0943">RNA-mediated gene silencing</keyword>
<dbReference type="InterPro" id="IPR002110">
    <property type="entry name" value="Ankyrin_rpt"/>
</dbReference>
<feature type="repeat" description="ANK" evidence="14">
    <location>
        <begin position="188"/>
        <end position="220"/>
    </location>
</feature>
<evidence type="ECO:0000256" key="13">
    <source>
        <dbReference type="ARBA" id="ARBA00030354"/>
    </source>
</evidence>
<dbReference type="Gene3D" id="1.25.40.20">
    <property type="entry name" value="Ankyrin repeat-containing domain"/>
    <property type="match status" value="1"/>
</dbReference>
<feature type="compositionally biased region" description="Polar residues" evidence="15">
    <location>
        <begin position="32"/>
        <end position="45"/>
    </location>
</feature>
<evidence type="ECO:0000313" key="17">
    <source>
        <dbReference type="EMBL" id="KAJ8046717.1"/>
    </source>
</evidence>
<comment type="subcellular location">
    <subcellularLocation>
        <location evidence="1">Cytoplasm</location>
    </subcellularLocation>
</comment>
<dbReference type="SMART" id="SM00454">
    <property type="entry name" value="SAM"/>
    <property type="match status" value="1"/>
</dbReference>
<evidence type="ECO:0000256" key="1">
    <source>
        <dbReference type="ARBA" id="ARBA00004496"/>
    </source>
</evidence>
<dbReference type="InterPro" id="IPR036770">
    <property type="entry name" value="Ankyrin_rpt-contain_sf"/>
</dbReference>
<dbReference type="Proteomes" id="UP001152320">
    <property type="component" value="Chromosome 2"/>
</dbReference>
<sequence length="519" mass="57351">MSFLPAGAEGYQSDESDDFRFGDEPDFDESDFQLTSSDDGFNNSPRLYGDENNHRDKVWPAQRTPPSFRNPTAIRRDKKGSPLITQDMKTSVCSGNLKEVQNLLHRGVKVDTILSGGWTALMYSVYSGQIEVASYLLQQGADVDFCSAEGMYCPLLSCCTSKANEEKQLQCLDLLLQSGVSVDVHEGNHMTPLMFASQSGHVKVVSKLLLAKSDPNKQDNRGFTALCYAALRGDAKLVKVLLENGADPTKACSEGTASDIAYGQGFIEVSEMLDPSQNPSEGIHASNVTHEEKTDLPRPTTQMSSTSYRTYNDLDLFLCGLDLADLIPLFHSHKVDFAELLRLTEDDLEKMGVQQFGSRRKIMRSVHEIHKLKWERGSVRKPSSNVLSQQESLAILDNVSRHLSYVNSCLEYMHTNWAKHGTLTDPQQDGITLGHLSDLTDKLLLNTPKLHNSVTILKGDVKKACKCAGAVAADLITDPDSQSGLLSRFSWILFLLSGAVVASAALYKWYPEPFTLPSR</sequence>
<evidence type="ECO:0000256" key="6">
    <source>
        <dbReference type="ARBA" id="ARBA00022553"/>
    </source>
</evidence>
<dbReference type="PROSITE" id="PS50297">
    <property type="entry name" value="ANK_REP_REGION"/>
    <property type="match status" value="3"/>
</dbReference>
<dbReference type="Pfam" id="PF12796">
    <property type="entry name" value="Ank_2"/>
    <property type="match status" value="2"/>
</dbReference>
<comment type="subunit">
    <text evidence="2">Interacts with DDX4, PIWIL1, RANBP9 and TDRD1.</text>
</comment>
<dbReference type="GO" id="GO:0031047">
    <property type="term" value="P:regulatory ncRNA-mediated gene silencing"/>
    <property type="evidence" value="ECO:0007669"/>
    <property type="project" value="UniProtKB-KW"/>
</dbReference>
<dbReference type="GO" id="GO:0051321">
    <property type="term" value="P:meiotic cell cycle"/>
    <property type="evidence" value="ECO:0007669"/>
    <property type="project" value="UniProtKB-KW"/>
</dbReference>
<dbReference type="Pfam" id="PF00536">
    <property type="entry name" value="SAM_1"/>
    <property type="match status" value="1"/>
</dbReference>
<feature type="compositionally biased region" description="Basic and acidic residues" evidence="15">
    <location>
        <begin position="48"/>
        <end position="58"/>
    </location>
</feature>
<dbReference type="CDD" id="cd09521">
    <property type="entry name" value="SAM_ASZ1"/>
    <property type="match status" value="1"/>
</dbReference>
<organism evidence="17 18">
    <name type="scientific">Holothuria leucospilota</name>
    <name type="common">Black long sea cucumber</name>
    <name type="synonym">Mertensiothuria leucospilota</name>
    <dbReference type="NCBI Taxonomy" id="206669"/>
    <lineage>
        <taxon>Eukaryota</taxon>
        <taxon>Metazoa</taxon>
        <taxon>Echinodermata</taxon>
        <taxon>Eleutherozoa</taxon>
        <taxon>Echinozoa</taxon>
        <taxon>Holothuroidea</taxon>
        <taxon>Aspidochirotacea</taxon>
        <taxon>Aspidochirotida</taxon>
        <taxon>Holothuriidae</taxon>
        <taxon>Holothuria</taxon>
    </lineage>
</organism>
<feature type="repeat" description="ANK" evidence="14">
    <location>
        <begin position="221"/>
        <end position="253"/>
    </location>
</feature>
<keyword evidence="7" id="KW-0677">Repeat</keyword>
<dbReference type="AlphaFoldDB" id="A0A9Q1CJX5"/>
<evidence type="ECO:0000256" key="14">
    <source>
        <dbReference type="PROSITE-ProRule" id="PRU00023"/>
    </source>
</evidence>
<dbReference type="SUPFAM" id="SSF47769">
    <property type="entry name" value="SAM/Pointed domain"/>
    <property type="match status" value="1"/>
</dbReference>
<dbReference type="GO" id="GO:0007283">
    <property type="term" value="P:spermatogenesis"/>
    <property type="evidence" value="ECO:0007669"/>
    <property type="project" value="UniProtKB-KW"/>
</dbReference>
<evidence type="ECO:0000256" key="10">
    <source>
        <dbReference type="ARBA" id="ARBA00023043"/>
    </source>
</evidence>
<feature type="region of interest" description="Disordered" evidence="15">
    <location>
        <begin position="1"/>
        <end position="75"/>
    </location>
</feature>
<gene>
    <name evidence="17" type="ORF">HOLleu_05488</name>
</gene>
<feature type="domain" description="SAM" evidence="16">
    <location>
        <begin position="309"/>
        <end position="372"/>
    </location>
</feature>
<name>A0A9Q1CJX5_HOLLE</name>
<dbReference type="PANTHER" id="PTHR24157:SF3">
    <property type="entry name" value="ANKYRIN REPEAT, SAM AND BASIC LEUCINE ZIPPER DOMAIN-CONTAINING PROTEIN 1"/>
    <property type="match status" value="1"/>
</dbReference>
<evidence type="ECO:0000256" key="2">
    <source>
        <dbReference type="ARBA" id="ARBA00011479"/>
    </source>
</evidence>
<evidence type="ECO:0000256" key="9">
    <source>
        <dbReference type="ARBA" id="ARBA00022871"/>
    </source>
</evidence>
<dbReference type="PANTHER" id="PTHR24157">
    <property type="entry name" value="ANKYRIN REPEAT, SAM AND BASIC LEUCINE ZIPPER DOMAIN-CONTAINING PROTEIN 1"/>
    <property type="match status" value="1"/>
</dbReference>
<evidence type="ECO:0000259" key="16">
    <source>
        <dbReference type="PROSITE" id="PS50105"/>
    </source>
</evidence>
<dbReference type="EMBL" id="JAIZAY010000002">
    <property type="protein sequence ID" value="KAJ8046717.1"/>
    <property type="molecule type" value="Genomic_DNA"/>
</dbReference>
<dbReference type="SMART" id="SM00248">
    <property type="entry name" value="ANK"/>
    <property type="match status" value="4"/>
</dbReference>
<keyword evidence="6" id="KW-0597">Phosphoprotein</keyword>
<evidence type="ECO:0000313" key="18">
    <source>
        <dbReference type="Proteomes" id="UP001152320"/>
    </source>
</evidence>
<keyword evidence="8" id="KW-0221">Differentiation</keyword>
<dbReference type="InterPro" id="IPR001660">
    <property type="entry name" value="SAM"/>
</dbReference>
<proteinExistence type="predicted"/>
<dbReference type="SUPFAM" id="SSF48403">
    <property type="entry name" value="Ankyrin repeat"/>
    <property type="match status" value="1"/>
</dbReference>
<evidence type="ECO:0000256" key="4">
    <source>
        <dbReference type="ARBA" id="ARBA00022473"/>
    </source>
</evidence>
<dbReference type="GO" id="GO:0030154">
    <property type="term" value="P:cell differentiation"/>
    <property type="evidence" value="ECO:0007669"/>
    <property type="project" value="UniProtKB-KW"/>
</dbReference>
<evidence type="ECO:0000256" key="5">
    <source>
        <dbReference type="ARBA" id="ARBA00022490"/>
    </source>
</evidence>
<protein>
    <recommendedName>
        <fullName evidence="3">Ankyrin repeat, SAM and basic leucine zipper domain-containing protein 1</fullName>
    </recommendedName>
    <alternativeName>
        <fullName evidence="13">Germ cell-specific ankyrin, SAM and basic leucine zipper domain-containing protein</fullName>
    </alternativeName>
</protein>
<evidence type="ECO:0000256" key="7">
    <source>
        <dbReference type="ARBA" id="ARBA00022737"/>
    </source>
</evidence>
<dbReference type="InterPro" id="IPR013761">
    <property type="entry name" value="SAM/pointed_sf"/>
</dbReference>
<comment type="caution">
    <text evidence="17">The sequence shown here is derived from an EMBL/GenBank/DDBJ whole genome shotgun (WGS) entry which is preliminary data.</text>
</comment>
<feature type="repeat" description="ANK" evidence="14">
    <location>
        <begin position="116"/>
        <end position="148"/>
    </location>
</feature>
<keyword evidence="4" id="KW-0217">Developmental protein</keyword>